<reference evidence="3" key="1">
    <citation type="submission" date="2017-09" db="EMBL/GenBank/DDBJ databases">
        <title>Depth-based differentiation of microbial function through sediment-hosted aquifers and enrichment of novel symbionts in the deep terrestrial subsurface.</title>
        <authorList>
            <person name="Probst A.J."/>
            <person name="Ladd B."/>
            <person name="Jarett J.K."/>
            <person name="Geller-Mcgrath D.E."/>
            <person name="Sieber C.M.K."/>
            <person name="Emerson J.B."/>
            <person name="Anantharaman K."/>
            <person name="Thomas B.C."/>
            <person name="Malmstrom R."/>
            <person name="Stieglmeier M."/>
            <person name="Klingl A."/>
            <person name="Woyke T."/>
            <person name="Ryan C.M."/>
            <person name="Banfield J.F."/>
        </authorList>
    </citation>
    <scope>NUCLEOTIDE SEQUENCE [LARGE SCALE GENOMIC DNA]</scope>
</reference>
<protein>
    <submittedName>
        <fullName evidence="2">Uncharacterized protein</fullName>
    </submittedName>
</protein>
<evidence type="ECO:0000256" key="1">
    <source>
        <dbReference type="SAM" id="Phobius"/>
    </source>
</evidence>
<keyword evidence="1" id="KW-1133">Transmembrane helix</keyword>
<feature type="transmembrane region" description="Helical" evidence="1">
    <location>
        <begin position="12"/>
        <end position="37"/>
    </location>
</feature>
<comment type="caution">
    <text evidence="2">The sequence shown here is derived from an EMBL/GenBank/DDBJ whole genome shotgun (WGS) entry which is preliminary data.</text>
</comment>
<evidence type="ECO:0000313" key="2">
    <source>
        <dbReference type="EMBL" id="PIY69539.1"/>
    </source>
</evidence>
<proteinExistence type="predicted"/>
<dbReference type="AlphaFoldDB" id="A0A2M7QEA0"/>
<name>A0A2M7QEA0_9BACT</name>
<keyword evidence="1" id="KW-0812">Transmembrane</keyword>
<sequence length="134" mass="14741">MKGGEKNMNTKKLLYGISAIALTVIIGSIVAGSAYAYQGDYTKKGPNYTPERHTAMEKAFDNNDYNAWKNLMVGRGRVTQVITKDNFAKFAQAHKLAEQGKYAEADAVRKELGLMTQNGQRMGTGFGQGMGMHR</sequence>
<dbReference type="EMBL" id="PFLF01000003">
    <property type="protein sequence ID" value="PIY69539.1"/>
    <property type="molecule type" value="Genomic_DNA"/>
</dbReference>
<organism evidence="2 3">
    <name type="scientific">Candidatus Roizmanbacteria bacterium CG_4_10_14_0_8_um_filter_39_9</name>
    <dbReference type="NCBI Taxonomy" id="1974829"/>
    <lineage>
        <taxon>Bacteria</taxon>
        <taxon>Candidatus Roizmaniibacteriota</taxon>
    </lineage>
</organism>
<dbReference type="Proteomes" id="UP000230108">
    <property type="component" value="Unassembled WGS sequence"/>
</dbReference>
<keyword evidence="1" id="KW-0472">Membrane</keyword>
<accession>A0A2M7QEA0</accession>
<evidence type="ECO:0000313" key="3">
    <source>
        <dbReference type="Proteomes" id="UP000230108"/>
    </source>
</evidence>
<gene>
    <name evidence="2" type="ORF">COY90_00075</name>
</gene>